<dbReference type="InParanoid" id="A0A165D8P3"/>
<evidence type="ECO:0000313" key="2">
    <source>
        <dbReference type="Proteomes" id="UP000076871"/>
    </source>
</evidence>
<keyword evidence="2" id="KW-1185">Reference proteome</keyword>
<protein>
    <submittedName>
        <fullName evidence="1">Uncharacterized protein</fullName>
    </submittedName>
</protein>
<dbReference type="RefSeq" id="XP_040762083.1">
    <property type="nucleotide sequence ID" value="XM_040901914.1"/>
</dbReference>
<dbReference type="GeneID" id="63818945"/>
<accession>A0A165D8P3</accession>
<organism evidence="1 2">
    <name type="scientific">Laetiporus sulphureus 93-53</name>
    <dbReference type="NCBI Taxonomy" id="1314785"/>
    <lineage>
        <taxon>Eukaryota</taxon>
        <taxon>Fungi</taxon>
        <taxon>Dikarya</taxon>
        <taxon>Basidiomycota</taxon>
        <taxon>Agaricomycotina</taxon>
        <taxon>Agaricomycetes</taxon>
        <taxon>Polyporales</taxon>
        <taxon>Laetiporus</taxon>
    </lineage>
</organism>
<dbReference type="Proteomes" id="UP000076871">
    <property type="component" value="Unassembled WGS sequence"/>
</dbReference>
<gene>
    <name evidence="1" type="ORF">LAESUDRAFT_305617</name>
</gene>
<proteinExistence type="predicted"/>
<dbReference type="EMBL" id="KV427637">
    <property type="protein sequence ID" value="KZT04343.1"/>
    <property type="molecule type" value="Genomic_DNA"/>
</dbReference>
<sequence>MPSWSLRDAHLPTLSSIFVPPVGADGDPSEAFRLVSSLPAGNLSRSIGVCTDLRELGPVYVCGRLKQPYGCTASSVGQFIAIRRCLLRSISNEQSRCVRSLYPIRFGIHHLHDAHNG</sequence>
<dbReference type="OrthoDB" id="5086500at2759"/>
<dbReference type="AlphaFoldDB" id="A0A165D8P3"/>
<reference evidence="1 2" key="1">
    <citation type="journal article" date="2016" name="Mol. Biol. Evol.">
        <title>Comparative Genomics of Early-Diverging Mushroom-Forming Fungi Provides Insights into the Origins of Lignocellulose Decay Capabilities.</title>
        <authorList>
            <person name="Nagy L.G."/>
            <person name="Riley R."/>
            <person name="Tritt A."/>
            <person name="Adam C."/>
            <person name="Daum C."/>
            <person name="Floudas D."/>
            <person name="Sun H."/>
            <person name="Yadav J.S."/>
            <person name="Pangilinan J."/>
            <person name="Larsson K.H."/>
            <person name="Matsuura K."/>
            <person name="Barry K."/>
            <person name="Labutti K."/>
            <person name="Kuo R."/>
            <person name="Ohm R.A."/>
            <person name="Bhattacharya S.S."/>
            <person name="Shirouzu T."/>
            <person name="Yoshinaga Y."/>
            <person name="Martin F.M."/>
            <person name="Grigoriev I.V."/>
            <person name="Hibbett D.S."/>
        </authorList>
    </citation>
    <scope>NUCLEOTIDE SEQUENCE [LARGE SCALE GENOMIC DNA]</scope>
    <source>
        <strain evidence="1 2">93-53</strain>
    </source>
</reference>
<evidence type="ECO:0000313" key="1">
    <source>
        <dbReference type="EMBL" id="KZT04343.1"/>
    </source>
</evidence>
<name>A0A165D8P3_9APHY</name>